<keyword evidence="3" id="KW-0560">Oxidoreductase</keyword>
<evidence type="ECO:0000313" key="8">
    <source>
        <dbReference type="Proteomes" id="UP001527925"/>
    </source>
</evidence>
<feature type="chain" id="PRO_5046813625" description="Peroxidase" evidence="6">
    <location>
        <begin position="22"/>
        <end position="725"/>
    </location>
</feature>
<name>A0ABR4NCX2_9FUNG</name>
<dbReference type="PANTHER" id="PTHR31356">
    <property type="entry name" value="THYLAKOID LUMENAL 29 KDA PROTEIN, CHLOROPLASTIC-RELATED"/>
    <property type="match status" value="1"/>
</dbReference>
<keyword evidence="6" id="KW-0732">Signal</keyword>
<sequence length="725" mass="76394">MPRSVALAAAGIATAAAFAAAAGAPGYTPNERELRMLMTDFKFISLVVPCVAPNARRFIAAEWIRTAFHDAATYDAATGTGGIDGSLWYETDRSENAGFAIPSTLDQFDSFDQDGVSFADLTVLGGILATTSAHVHAGIFKRMGFNATEMIELVACGHTMGSVHAQFTPEVTDLVAAPFDSTRLIFDNTVAVEWIKGISNNTLAKPPGAGGPETRSDANIFEIDGNKTMSDLASSKQAFDNACARVFTRLFDEAIPRGTVLSNPIEPFPVSIGFDNRLINENFWLRAPTIRLWNMAGKYKSVSLNYLTRNGAVGTQPFFSLSATPRVFMNGRLHLFDFSTEIPIDPVEGISAMKVTVVMNDGTVYDDKDGGSLYPIDDSIRIDTGSSFTCQIKNAAAGTAGLNITALVYGGPGQDVQFILKHTDRSVAPRVRGYYRRQRDGTPYSYYNVFIPDIAAFNNGQGVREFGVALVRPNGEVVDLSQGVWYKVVNIINCKATGIVPTEPVVFITPTPSPTVSPTPASTMPATSDVPTPSSSSDIPTPSSSDVPTPSSTDLPTPSSTNLPASSPADTPSPSSSEPTTPSATESPCTTTAIDTPSPTPATTPTTTSTKRGYGSNPNTSSPLGSSSQFPTPAPTPVPTPAPEPSQPAPAPQPYPTTTPIVPIETPHPAISSTACEGTPANTLASTPVVTEEPNPDIISSFATGLLPGLVGYAMSLVVGWAALF</sequence>
<keyword evidence="5" id="KW-1133">Transmembrane helix</keyword>
<feature type="compositionally biased region" description="Low complexity" evidence="4">
    <location>
        <begin position="518"/>
        <end position="610"/>
    </location>
</feature>
<reference evidence="7 8" key="1">
    <citation type="submission" date="2023-09" db="EMBL/GenBank/DDBJ databases">
        <title>Pangenome analysis of Batrachochytrium dendrobatidis and related Chytrids.</title>
        <authorList>
            <person name="Yacoub M.N."/>
            <person name="Stajich J.E."/>
            <person name="James T.Y."/>
        </authorList>
    </citation>
    <scope>NUCLEOTIDE SEQUENCE [LARGE SCALE GENOMIC DNA]</scope>
    <source>
        <strain evidence="7 8">JEL0888</strain>
    </source>
</reference>
<feature type="compositionally biased region" description="Polar residues" evidence="4">
    <location>
        <begin position="616"/>
        <end position="630"/>
    </location>
</feature>
<dbReference type="InterPro" id="IPR044831">
    <property type="entry name" value="Ccp1-like"/>
</dbReference>
<evidence type="ECO:0000256" key="2">
    <source>
        <dbReference type="ARBA" id="ARBA00022617"/>
    </source>
</evidence>
<evidence type="ECO:0000256" key="1">
    <source>
        <dbReference type="ARBA" id="ARBA00022559"/>
    </source>
</evidence>
<evidence type="ECO:0000256" key="4">
    <source>
        <dbReference type="SAM" id="MobiDB-lite"/>
    </source>
</evidence>
<comment type="caution">
    <text evidence="7">The sequence shown here is derived from an EMBL/GenBank/DDBJ whole genome shotgun (WGS) entry which is preliminary data.</text>
</comment>
<protein>
    <recommendedName>
        <fullName evidence="9">Peroxidase</fullName>
    </recommendedName>
</protein>
<feature type="transmembrane region" description="Helical" evidence="5">
    <location>
        <begin position="702"/>
        <end position="724"/>
    </location>
</feature>
<keyword evidence="2" id="KW-0349">Heme</keyword>
<dbReference type="EMBL" id="JADGIZ020000011">
    <property type="protein sequence ID" value="KAL2917377.1"/>
    <property type="molecule type" value="Genomic_DNA"/>
</dbReference>
<dbReference type="InterPro" id="IPR010255">
    <property type="entry name" value="Haem_peroxidase_sf"/>
</dbReference>
<keyword evidence="1" id="KW-0575">Peroxidase</keyword>
<gene>
    <name evidence="7" type="ORF">HK105_203041</name>
</gene>
<keyword evidence="5" id="KW-0812">Transmembrane</keyword>
<keyword evidence="2" id="KW-0479">Metal-binding</keyword>
<accession>A0ABR4NCX2</accession>
<dbReference type="Gene3D" id="1.10.420.10">
    <property type="entry name" value="Peroxidase, domain 2"/>
    <property type="match status" value="1"/>
</dbReference>
<keyword evidence="2" id="KW-0408">Iron</keyword>
<organism evidence="7 8">
    <name type="scientific">Polyrhizophydium stewartii</name>
    <dbReference type="NCBI Taxonomy" id="2732419"/>
    <lineage>
        <taxon>Eukaryota</taxon>
        <taxon>Fungi</taxon>
        <taxon>Fungi incertae sedis</taxon>
        <taxon>Chytridiomycota</taxon>
        <taxon>Chytridiomycota incertae sedis</taxon>
        <taxon>Chytridiomycetes</taxon>
        <taxon>Rhizophydiales</taxon>
        <taxon>Rhizophydiales incertae sedis</taxon>
        <taxon>Polyrhizophydium</taxon>
    </lineage>
</organism>
<feature type="region of interest" description="Disordered" evidence="4">
    <location>
        <begin position="513"/>
        <end position="660"/>
    </location>
</feature>
<feature type="compositionally biased region" description="Pro residues" evidence="4">
    <location>
        <begin position="632"/>
        <end position="657"/>
    </location>
</feature>
<evidence type="ECO:0000256" key="5">
    <source>
        <dbReference type="SAM" id="Phobius"/>
    </source>
</evidence>
<keyword evidence="5" id="KW-0472">Membrane</keyword>
<dbReference type="Proteomes" id="UP001527925">
    <property type="component" value="Unassembled WGS sequence"/>
</dbReference>
<dbReference type="SUPFAM" id="SSF48113">
    <property type="entry name" value="Heme-dependent peroxidases"/>
    <property type="match status" value="1"/>
</dbReference>
<evidence type="ECO:0000313" key="7">
    <source>
        <dbReference type="EMBL" id="KAL2917377.1"/>
    </source>
</evidence>
<dbReference type="Gene3D" id="1.10.520.10">
    <property type="match status" value="1"/>
</dbReference>
<keyword evidence="8" id="KW-1185">Reference proteome</keyword>
<evidence type="ECO:0000256" key="3">
    <source>
        <dbReference type="ARBA" id="ARBA00023002"/>
    </source>
</evidence>
<dbReference type="PANTHER" id="PTHR31356:SF53">
    <property type="entry name" value="HEME PEROXIDASE"/>
    <property type="match status" value="1"/>
</dbReference>
<evidence type="ECO:0000256" key="6">
    <source>
        <dbReference type="SAM" id="SignalP"/>
    </source>
</evidence>
<evidence type="ECO:0008006" key="9">
    <source>
        <dbReference type="Google" id="ProtNLM"/>
    </source>
</evidence>
<feature type="signal peptide" evidence="6">
    <location>
        <begin position="1"/>
        <end position="21"/>
    </location>
</feature>
<proteinExistence type="predicted"/>